<feature type="transmembrane region" description="Helical" evidence="5">
    <location>
        <begin position="858"/>
        <end position="878"/>
    </location>
</feature>
<dbReference type="Pfam" id="PF12796">
    <property type="entry name" value="Ank_2"/>
    <property type="match status" value="2"/>
</dbReference>
<accession>A0A6H5I033</accession>
<feature type="transmembrane region" description="Helical" evidence="5">
    <location>
        <begin position="64"/>
        <end position="82"/>
    </location>
</feature>
<keyword evidence="1" id="KW-0677">Repeat</keyword>
<dbReference type="InterPro" id="IPR036770">
    <property type="entry name" value="Ankyrin_rpt-contain_sf"/>
</dbReference>
<evidence type="ECO:0000256" key="1">
    <source>
        <dbReference type="ARBA" id="ARBA00022737"/>
    </source>
</evidence>
<keyword evidence="5" id="KW-0812">Transmembrane</keyword>
<reference evidence="6 7" key="1">
    <citation type="submission" date="2020-02" db="EMBL/GenBank/DDBJ databases">
        <authorList>
            <person name="Ferguson B K."/>
        </authorList>
    </citation>
    <scope>NUCLEOTIDE SEQUENCE [LARGE SCALE GENOMIC DNA]</scope>
</reference>
<evidence type="ECO:0000256" key="3">
    <source>
        <dbReference type="PROSITE-ProRule" id="PRU00023"/>
    </source>
</evidence>
<dbReference type="PANTHER" id="PTHR24123:SF33">
    <property type="entry name" value="PROTEIN HOS4"/>
    <property type="match status" value="1"/>
</dbReference>
<dbReference type="PRINTS" id="PR01415">
    <property type="entry name" value="ANKYRIN"/>
</dbReference>
<dbReference type="OrthoDB" id="5402602at2759"/>
<keyword evidence="5" id="KW-0472">Membrane</keyword>
<sequence>MRYNYFLTIGRILQFQRERAILEVPVKTHNTKVQEDKNKLYTMHRYLLLIQGVPDNSADASTRIGHVAVLMISFLIGVYYNTAILNGLILQAPNGIQTVDQLLRSDYRLAVQDMPYLRFEMARLPLEAGRIGVGHGAVISSIRLYDNRCYTVYCYLFNRKISLPQTVSECQVLMSRFFRFWDICPMCFKVSICILPIGVSLADAVQGSTALHIASMHRQPSVVELLLNKGADFQIKDSTGRTPLDVAGLGTYAQKKSETPVSTPIITRTAPEYPASQSFPKPTLYSMPAYAQSPEQELPPADGSFIPASFFPAPSPPVTPVKILPPRTASAYEPIGMEAVGVSLNTALINIVNSFLNSGAKIVKDETDSGSALHSAILSEEYSVIKFLLEQGADLDAYDSNGDTPLHLAVRQKNPELVQTIIAFLKDGEIDMKNKEGVPALFLAVSSDWRAGVTLLLENGASVTTKSDSRETVFHIAAKLGDQEMMKELLSEKGADEVLQDKDAEGLTPLHRAIQTSSLPVVKELVNIARVNLGVLLDNGSNIIHFTVSQERDSDKNGSNVLKFLLENNVCVKLVNDINPFDGLAALHIAAEKGDVNSVKLLLKAGAQANLKSADEYECTALHLAAKNGFRKTILILLEHDQSSLNIEDSEKWKPIHAASFWGHGKCAIEMIRYGADLSDTILFHGSTKTALDLLVTNVPKTAELLEELLDDYIIIDPKKQQKLSKFLNDPKCKITLDFSILLSADDPAGRQLMFLDSLLDSNSAPVKELLLHPLIEIFLYLKWEKLWKFFAILLGVYLLHISAFTAFCIMIFIEHYNSVVGKNILQLTFSVSLVPILVAELLQFLRLERRYWNDPESWLKWTMIFTSGAVGCCSLFLDEFEWMKHIASLAILTSWIELLFLFSRFRYWGLDVLMFEKVIENVVTGRVERLVKRTSFLSFLETLVYHERLNGCLHPSISLKKGRTTSFRSVDSMYEVQPNKPGSIPHVLKAALVQKVIETRQTPEKSESALNLEKLGTSFSKIELKMQSITDQLETLQNKLQQKQLKNRWKHGLWFHTFSTAEPRGELVDNISENDRVYVLAQHVQQEPVAHFRSSDDGVDRFSPN</sequence>
<dbReference type="PROSITE" id="PS50088">
    <property type="entry name" value="ANK_REPEAT"/>
    <property type="match status" value="6"/>
</dbReference>
<dbReference type="Pfam" id="PF13637">
    <property type="entry name" value="Ank_4"/>
    <property type="match status" value="1"/>
</dbReference>
<gene>
    <name evidence="6" type="ORF">NTEN_LOCUS24506</name>
</gene>
<feature type="repeat" description="ANK" evidence="3">
    <location>
        <begin position="469"/>
        <end position="502"/>
    </location>
</feature>
<organism evidence="6 7">
    <name type="scientific">Nesidiocoris tenuis</name>
    <dbReference type="NCBI Taxonomy" id="355587"/>
    <lineage>
        <taxon>Eukaryota</taxon>
        <taxon>Metazoa</taxon>
        <taxon>Ecdysozoa</taxon>
        <taxon>Arthropoda</taxon>
        <taxon>Hexapoda</taxon>
        <taxon>Insecta</taxon>
        <taxon>Pterygota</taxon>
        <taxon>Neoptera</taxon>
        <taxon>Paraneoptera</taxon>
        <taxon>Hemiptera</taxon>
        <taxon>Heteroptera</taxon>
        <taxon>Panheteroptera</taxon>
        <taxon>Cimicomorpha</taxon>
        <taxon>Miridae</taxon>
        <taxon>Dicyphina</taxon>
        <taxon>Nesidiocoris</taxon>
    </lineage>
</organism>
<evidence type="ECO:0000256" key="2">
    <source>
        <dbReference type="ARBA" id="ARBA00023043"/>
    </source>
</evidence>
<dbReference type="SUPFAM" id="SSF48403">
    <property type="entry name" value="Ankyrin repeat"/>
    <property type="match status" value="2"/>
</dbReference>
<dbReference type="AlphaFoldDB" id="A0A6H5I033"/>
<feature type="repeat" description="ANK" evidence="3">
    <location>
        <begin position="401"/>
        <end position="422"/>
    </location>
</feature>
<feature type="transmembrane region" description="Helical" evidence="5">
    <location>
        <begin position="790"/>
        <end position="813"/>
    </location>
</feature>
<evidence type="ECO:0000313" key="6">
    <source>
        <dbReference type="EMBL" id="CAB0020981.1"/>
    </source>
</evidence>
<dbReference type="Pfam" id="PF00023">
    <property type="entry name" value="Ank"/>
    <property type="match status" value="1"/>
</dbReference>
<evidence type="ECO:0000313" key="7">
    <source>
        <dbReference type="Proteomes" id="UP000479000"/>
    </source>
</evidence>
<feature type="transmembrane region" description="Helical" evidence="5">
    <location>
        <begin position="825"/>
        <end position="846"/>
    </location>
</feature>
<dbReference type="PANTHER" id="PTHR24123">
    <property type="entry name" value="ANKYRIN REPEAT-CONTAINING"/>
    <property type="match status" value="1"/>
</dbReference>
<dbReference type="Gene3D" id="1.25.40.20">
    <property type="entry name" value="Ankyrin repeat-containing domain"/>
    <property type="match status" value="2"/>
</dbReference>
<evidence type="ECO:0000256" key="4">
    <source>
        <dbReference type="SAM" id="Coils"/>
    </source>
</evidence>
<proteinExistence type="predicted"/>
<dbReference type="SMART" id="SM00248">
    <property type="entry name" value="ANK"/>
    <property type="match status" value="10"/>
</dbReference>
<dbReference type="PROSITE" id="PS50297">
    <property type="entry name" value="ANK_REP_REGION"/>
    <property type="match status" value="5"/>
</dbReference>
<keyword evidence="2 3" id="KW-0040">ANK repeat</keyword>
<feature type="transmembrane region" description="Helical" evidence="5">
    <location>
        <begin position="884"/>
        <end position="903"/>
    </location>
</feature>
<feature type="repeat" description="ANK" evidence="3">
    <location>
        <begin position="206"/>
        <end position="238"/>
    </location>
</feature>
<keyword evidence="4" id="KW-0175">Coiled coil</keyword>
<feature type="repeat" description="ANK" evidence="3">
    <location>
        <begin position="368"/>
        <end position="400"/>
    </location>
</feature>
<dbReference type="EMBL" id="CADCXU010036157">
    <property type="protein sequence ID" value="CAB0020981.1"/>
    <property type="molecule type" value="Genomic_DNA"/>
</dbReference>
<evidence type="ECO:0000256" key="5">
    <source>
        <dbReference type="SAM" id="Phobius"/>
    </source>
</evidence>
<feature type="repeat" description="ANK" evidence="3">
    <location>
        <begin position="505"/>
        <end position="527"/>
    </location>
</feature>
<keyword evidence="5" id="KW-1133">Transmembrane helix</keyword>
<dbReference type="Proteomes" id="UP000479000">
    <property type="component" value="Unassembled WGS sequence"/>
</dbReference>
<protein>
    <submittedName>
        <fullName evidence="6">Uncharacterized protein</fullName>
    </submittedName>
</protein>
<dbReference type="InterPro" id="IPR002110">
    <property type="entry name" value="Ankyrin_rpt"/>
</dbReference>
<name>A0A6H5I033_9HEMI</name>
<dbReference type="InterPro" id="IPR051165">
    <property type="entry name" value="Multifunctional_ANK_Repeat"/>
</dbReference>
<keyword evidence="7" id="KW-1185">Reference proteome</keyword>
<feature type="repeat" description="ANK" evidence="3">
    <location>
        <begin position="582"/>
        <end position="614"/>
    </location>
</feature>
<feature type="coiled-coil region" evidence="4">
    <location>
        <begin position="1020"/>
        <end position="1047"/>
    </location>
</feature>